<dbReference type="PANTHER" id="PTHR45947:SF3">
    <property type="entry name" value="SULFOQUINOVOSYL TRANSFERASE SQD2"/>
    <property type="match status" value="1"/>
</dbReference>
<dbReference type="PANTHER" id="PTHR45947">
    <property type="entry name" value="SULFOQUINOVOSYL TRANSFERASE SQD2"/>
    <property type="match status" value="1"/>
</dbReference>
<keyword evidence="2" id="KW-0808">Transferase</keyword>
<dbReference type="Pfam" id="PF00534">
    <property type="entry name" value="Glycos_transf_1"/>
    <property type="match status" value="1"/>
</dbReference>
<dbReference type="InterPro" id="IPR050194">
    <property type="entry name" value="Glycosyltransferase_grp1"/>
</dbReference>
<sequence length="356" mass="38602">MPKIASRQIDVIAPNFKRRLSGVTSTIIRLVPIQARDIAIAATGPALPDDLPQIPLSALLTMSRRGPSGWRVWHARRNVEMLAGLALRRLLGKRLKLLFTSASQRQHSGYTKWLIAQMDDVIATSARTAAYLERPAHVVHHGIDCGSFHPAADKPALRAELGLPVTGPLIGCFGRIRAQKGTDVFVDAMIDICRTQPDVTGLVMGGTTDSHKAFLAGLKNRVAEAGLDGRILFLPEVPVWETARFYQVLDLYVAPQRWEGFGLTPIEAMACAVPVVATRVGAFEELIVEGETGRLVAADDLPALTAAVADLLVDPDALPRMAPAARTHVEAQFRIETEAARLNAIYRRLLGSEAPA</sequence>
<protein>
    <submittedName>
        <fullName evidence="2">Glycosyltransferase family 4 protein</fullName>
        <ecNumber evidence="2">2.4.-.-</ecNumber>
    </submittedName>
</protein>
<keyword evidence="2" id="KW-0328">Glycosyltransferase</keyword>
<evidence type="ECO:0000313" key="2">
    <source>
        <dbReference type="EMBL" id="MDK3016169.1"/>
    </source>
</evidence>
<dbReference type="GO" id="GO:0016757">
    <property type="term" value="F:glycosyltransferase activity"/>
    <property type="evidence" value="ECO:0007669"/>
    <property type="project" value="UniProtKB-KW"/>
</dbReference>
<feature type="domain" description="Glycosyl transferase family 1" evidence="1">
    <location>
        <begin position="154"/>
        <end position="327"/>
    </location>
</feature>
<dbReference type="SUPFAM" id="SSF53756">
    <property type="entry name" value="UDP-Glycosyltransferase/glycogen phosphorylase"/>
    <property type="match status" value="1"/>
</dbReference>
<name>A0ABT7EV51_9RHOB</name>
<dbReference type="Proteomes" id="UP001243757">
    <property type="component" value="Unassembled WGS sequence"/>
</dbReference>
<dbReference type="EMBL" id="JASNJD010000001">
    <property type="protein sequence ID" value="MDK3016169.1"/>
    <property type="molecule type" value="Genomic_DNA"/>
</dbReference>
<gene>
    <name evidence="2" type="ORF">QO033_00690</name>
</gene>
<dbReference type="EC" id="2.4.-.-" evidence="2"/>
<evidence type="ECO:0000259" key="1">
    <source>
        <dbReference type="Pfam" id="PF00534"/>
    </source>
</evidence>
<dbReference type="RefSeq" id="WP_284478991.1">
    <property type="nucleotide sequence ID" value="NZ_JASNJD010000001.1"/>
</dbReference>
<dbReference type="Gene3D" id="3.40.50.2000">
    <property type="entry name" value="Glycogen Phosphorylase B"/>
    <property type="match status" value="2"/>
</dbReference>
<proteinExistence type="predicted"/>
<reference evidence="2 3" key="1">
    <citation type="submission" date="2023-05" db="EMBL/GenBank/DDBJ databases">
        <title>Pseudodonghicola sp. nov.</title>
        <authorList>
            <person name="Huang J."/>
        </authorList>
    </citation>
    <scope>NUCLEOTIDE SEQUENCE [LARGE SCALE GENOMIC DNA]</scope>
    <source>
        <strain evidence="2 3">IC7</strain>
    </source>
</reference>
<evidence type="ECO:0000313" key="3">
    <source>
        <dbReference type="Proteomes" id="UP001243757"/>
    </source>
</evidence>
<organism evidence="2 3">
    <name type="scientific">Pseudodonghicola flavimaris</name>
    <dbReference type="NCBI Taxonomy" id="3050036"/>
    <lineage>
        <taxon>Bacteria</taxon>
        <taxon>Pseudomonadati</taxon>
        <taxon>Pseudomonadota</taxon>
        <taxon>Alphaproteobacteria</taxon>
        <taxon>Rhodobacterales</taxon>
        <taxon>Paracoccaceae</taxon>
        <taxon>Pseudodonghicola</taxon>
    </lineage>
</organism>
<comment type="caution">
    <text evidence="2">The sequence shown here is derived from an EMBL/GenBank/DDBJ whole genome shotgun (WGS) entry which is preliminary data.</text>
</comment>
<keyword evidence="3" id="KW-1185">Reference proteome</keyword>
<dbReference type="CDD" id="cd03801">
    <property type="entry name" value="GT4_PimA-like"/>
    <property type="match status" value="1"/>
</dbReference>
<dbReference type="InterPro" id="IPR001296">
    <property type="entry name" value="Glyco_trans_1"/>
</dbReference>
<accession>A0ABT7EV51</accession>